<dbReference type="Proteomes" id="UP000536179">
    <property type="component" value="Unassembled WGS sequence"/>
</dbReference>
<gene>
    <name evidence="3" type="ORF">FHS27_005166</name>
</gene>
<dbReference type="RefSeq" id="WP_184307825.1">
    <property type="nucleotide sequence ID" value="NZ_JACHXU010000022.1"/>
</dbReference>
<reference evidence="3 4" key="1">
    <citation type="submission" date="2020-08" db="EMBL/GenBank/DDBJ databases">
        <title>Genomic Encyclopedia of Type Strains, Phase III (KMG-III): the genomes of soil and plant-associated and newly described type strains.</title>
        <authorList>
            <person name="Whitman W."/>
        </authorList>
    </citation>
    <scope>NUCLEOTIDE SEQUENCE [LARGE SCALE GENOMIC DNA]</scope>
    <source>
        <strain evidence="3 4">CECT 8075</strain>
    </source>
</reference>
<feature type="region of interest" description="Disordered" evidence="1">
    <location>
        <begin position="1"/>
        <end position="21"/>
    </location>
</feature>
<sequence>MNASAPSSTTHTATSTTFSSAARGAEPDAHVVSRHLQTALLLLLIGFTLATIALLFLAPSYTYLAVIPIPFLMLGRGVAKAMEVSTTASELRHGDQDSVAKDEMAADLQMVAIMTIVKVFGVLALGTFVIATMYFDAAAVAIAAVAFLLMTLLIELPFILAGVEEAQADEREKLTGNREA</sequence>
<evidence type="ECO:0000256" key="2">
    <source>
        <dbReference type="SAM" id="Phobius"/>
    </source>
</evidence>
<keyword evidence="2" id="KW-1133">Transmembrane helix</keyword>
<evidence type="ECO:0000313" key="3">
    <source>
        <dbReference type="EMBL" id="MBB3209326.1"/>
    </source>
</evidence>
<proteinExistence type="predicted"/>
<feature type="transmembrane region" description="Helical" evidence="2">
    <location>
        <begin position="111"/>
        <end position="135"/>
    </location>
</feature>
<keyword evidence="4" id="KW-1185">Reference proteome</keyword>
<keyword evidence="2" id="KW-0812">Transmembrane</keyword>
<accession>A0A7W5E343</accession>
<evidence type="ECO:0000256" key="1">
    <source>
        <dbReference type="SAM" id="MobiDB-lite"/>
    </source>
</evidence>
<feature type="transmembrane region" description="Helical" evidence="2">
    <location>
        <begin position="39"/>
        <end position="57"/>
    </location>
</feature>
<protein>
    <submittedName>
        <fullName evidence="3">Cation transporter-like permease</fullName>
    </submittedName>
</protein>
<keyword evidence="2" id="KW-0472">Membrane</keyword>
<name>A0A7W5E343_9BACT</name>
<dbReference type="EMBL" id="JACHXU010000022">
    <property type="protein sequence ID" value="MBB3209326.1"/>
    <property type="molecule type" value="Genomic_DNA"/>
</dbReference>
<organism evidence="3 4">
    <name type="scientific">Aporhodopirellula rubra</name>
    <dbReference type="NCBI Taxonomy" id="980271"/>
    <lineage>
        <taxon>Bacteria</taxon>
        <taxon>Pseudomonadati</taxon>
        <taxon>Planctomycetota</taxon>
        <taxon>Planctomycetia</taxon>
        <taxon>Pirellulales</taxon>
        <taxon>Pirellulaceae</taxon>
        <taxon>Aporhodopirellula</taxon>
    </lineage>
</organism>
<comment type="caution">
    <text evidence="3">The sequence shown here is derived from an EMBL/GenBank/DDBJ whole genome shotgun (WGS) entry which is preliminary data.</text>
</comment>
<dbReference type="AlphaFoldDB" id="A0A7W5E343"/>
<feature type="transmembrane region" description="Helical" evidence="2">
    <location>
        <begin position="141"/>
        <end position="163"/>
    </location>
</feature>
<evidence type="ECO:0000313" key="4">
    <source>
        <dbReference type="Proteomes" id="UP000536179"/>
    </source>
</evidence>